<name>A0AA41H9N1_9BURK</name>
<evidence type="ECO:0000259" key="1">
    <source>
        <dbReference type="Pfam" id="PF07589"/>
    </source>
</evidence>
<dbReference type="Proteomes" id="UP001155901">
    <property type="component" value="Unassembled WGS sequence"/>
</dbReference>
<comment type="caution">
    <text evidence="2">The sequence shown here is derived from an EMBL/GenBank/DDBJ whole genome shotgun (WGS) entry which is preliminary data.</text>
</comment>
<dbReference type="Pfam" id="PF07589">
    <property type="entry name" value="PEP-CTERM"/>
    <property type="match status" value="1"/>
</dbReference>
<evidence type="ECO:0000313" key="4">
    <source>
        <dbReference type="Proteomes" id="UP001155901"/>
    </source>
</evidence>
<dbReference type="NCBIfam" id="NF038126">
    <property type="entry name" value="PEP_CTERM_FxDxF"/>
    <property type="match status" value="1"/>
</dbReference>
<dbReference type="InterPro" id="IPR013424">
    <property type="entry name" value="Ice-binding_C"/>
</dbReference>
<gene>
    <name evidence="2" type="ORF">KVP70_02195</name>
    <name evidence="3" type="ORF">L1274_000142</name>
</gene>
<feature type="domain" description="Ice-binding protein C-terminal" evidence="1">
    <location>
        <begin position="144"/>
        <end position="168"/>
    </location>
</feature>
<reference evidence="3" key="2">
    <citation type="submission" date="2022-03" db="EMBL/GenBank/DDBJ databases">
        <title>Genome Encyclopedia of Bacteria and Archaea VI: Functional Genomics of Type Strains.</title>
        <authorList>
            <person name="Whitman W."/>
        </authorList>
    </citation>
    <scope>NUCLEOTIDE SEQUENCE</scope>
    <source>
        <strain evidence="3">HSC-15S17</strain>
    </source>
</reference>
<keyword evidence="5" id="KW-1185">Reference proteome</keyword>
<dbReference type="Proteomes" id="UP001162889">
    <property type="component" value="Unassembled WGS sequence"/>
</dbReference>
<evidence type="ECO:0000313" key="2">
    <source>
        <dbReference type="EMBL" id="MBV6319733.1"/>
    </source>
</evidence>
<proteinExistence type="predicted"/>
<reference evidence="2" key="1">
    <citation type="submission" date="2021-07" db="EMBL/GenBank/DDBJ databases">
        <title>Characterization of violacein-producing bacteria and related species.</title>
        <authorList>
            <person name="Wilson H.S."/>
            <person name="De Leon M.E."/>
        </authorList>
    </citation>
    <scope>NUCLEOTIDE SEQUENCE</scope>
    <source>
        <strain evidence="2">HSC-15S17</strain>
    </source>
</reference>
<evidence type="ECO:0000313" key="3">
    <source>
        <dbReference type="EMBL" id="MCP2006454.1"/>
    </source>
</evidence>
<evidence type="ECO:0000313" key="5">
    <source>
        <dbReference type="Proteomes" id="UP001162889"/>
    </source>
</evidence>
<dbReference type="EMBL" id="JALJZU010000001">
    <property type="protein sequence ID" value="MCP2006454.1"/>
    <property type="molecule type" value="Genomic_DNA"/>
</dbReference>
<protein>
    <submittedName>
        <fullName evidence="2">FxDxF family PEP-CTERM protein</fullName>
    </submittedName>
</protein>
<organism evidence="2 4">
    <name type="scientific">Duganella violaceipulchra</name>
    <dbReference type="NCBI Taxonomy" id="2849652"/>
    <lineage>
        <taxon>Bacteria</taxon>
        <taxon>Pseudomonadati</taxon>
        <taxon>Pseudomonadota</taxon>
        <taxon>Betaproteobacteria</taxon>
        <taxon>Burkholderiales</taxon>
        <taxon>Oxalobacteraceae</taxon>
        <taxon>Telluria group</taxon>
        <taxon>Duganella</taxon>
    </lineage>
</organism>
<dbReference type="NCBIfam" id="TIGR02595">
    <property type="entry name" value="PEP_CTERM"/>
    <property type="match status" value="1"/>
</dbReference>
<accession>A0AA41H9N1</accession>
<dbReference type="AlphaFoldDB" id="A0AA41H9N1"/>
<sequence>MTHSAIAANVIGSPFSQQISDAFGGFTLSFGNNFINTDQHGTFDDIIGFGVGSSFEAGGSVSSDFTSTQSLTLASLKLVNYTIDINNNIVILSSLSASQLLPNYFRFHANNLSEGQYYLEITGSVDGSSGGAYGGSMNVTPLEAVPEPATYGMLLGGLGLLGYAARRKKTS</sequence>
<dbReference type="EMBL" id="JAHTGR010000001">
    <property type="protein sequence ID" value="MBV6319733.1"/>
    <property type="molecule type" value="Genomic_DNA"/>
</dbReference>